<dbReference type="InterPro" id="IPR028978">
    <property type="entry name" value="Chorismate_lyase_/UTRA_dom_sf"/>
</dbReference>
<keyword evidence="2" id="KW-0831">Ubiquinone biosynthesis</keyword>
<evidence type="ECO:0000256" key="2">
    <source>
        <dbReference type="ARBA" id="ARBA00022688"/>
    </source>
</evidence>
<dbReference type="GO" id="GO:0006744">
    <property type="term" value="P:ubiquinone biosynthetic process"/>
    <property type="evidence" value="ECO:0007669"/>
    <property type="project" value="UniProtKB-KW"/>
</dbReference>
<dbReference type="AlphaFoldDB" id="A0A5R9PWV9"/>
<protein>
    <recommendedName>
        <fullName evidence="6">Chorismate lyase</fullName>
    </recommendedName>
</protein>
<dbReference type="EMBL" id="PPSW01000035">
    <property type="protein sequence ID" value="TLX45398.1"/>
    <property type="molecule type" value="Genomic_DNA"/>
</dbReference>
<dbReference type="OrthoDB" id="9789493at2"/>
<evidence type="ECO:0000313" key="5">
    <source>
        <dbReference type="Proteomes" id="UP000309186"/>
    </source>
</evidence>
<evidence type="ECO:0008006" key="6">
    <source>
        <dbReference type="Google" id="ProtNLM"/>
    </source>
</evidence>
<dbReference type="SUPFAM" id="SSF64288">
    <property type="entry name" value="Chorismate lyase-like"/>
    <property type="match status" value="1"/>
</dbReference>
<keyword evidence="1" id="KW-0963">Cytoplasm</keyword>
<comment type="caution">
    <text evidence="4">The sequence shown here is derived from an EMBL/GenBank/DDBJ whole genome shotgun (WGS) entry which is preliminary data.</text>
</comment>
<reference evidence="4 5" key="1">
    <citation type="submission" date="2018-01" db="EMBL/GenBank/DDBJ databases">
        <title>Co-occurrence of chitin degradation, pigmentation and bioactivity in marine Pseudoalteromonas.</title>
        <authorList>
            <person name="Paulsen S."/>
            <person name="Gram L."/>
            <person name="Machado H."/>
        </authorList>
    </citation>
    <scope>NUCLEOTIDE SEQUENCE [LARGE SCALE GENOMIC DNA]</scope>
    <source>
        <strain evidence="4 5">S3663</strain>
    </source>
</reference>
<name>A0A5R9PWV9_9GAMM</name>
<gene>
    <name evidence="4" type="ORF">C1E24_18960</name>
</gene>
<evidence type="ECO:0000313" key="4">
    <source>
        <dbReference type="EMBL" id="TLX45398.1"/>
    </source>
</evidence>
<dbReference type="InterPro" id="IPR007440">
    <property type="entry name" value="Chorismate--pyruvate_lyase"/>
</dbReference>
<evidence type="ECO:0000256" key="1">
    <source>
        <dbReference type="ARBA" id="ARBA00022490"/>
    </source>
</evidence>
<dbReference type="GO" id="GO:0005829">
    <property type="term" value="C:cytosol"/>
    <property type="evidence" value="ECO:0007669"/>
    <property type="project" value="TreeGrafter"/>
</dbReference>
<dbReference type="GO" id="GO:0008813">
    <property type="term" value="F:chorismate lyase activity"/>
    <property type="evidence" value="ECO:0007669"/>
    <property type="project" value="InterPro"/>
</dbReference>
<accession>A0A5R9PWV9</accession>
<dbReference type="Pfam" id="PF04345">
    <property type="entry name" value="Chor_lyase"/>
    <property type="match status" value="1"/>
</dbReference>
<evidence type="ECO:0000256" key="3">
    <source>
        <dbReference type="ARBA" id="ARBA00023239"/>
    </source>
</evidence>
<dbReference type="PANTHER" id="PTHR38683">
    <property type="entry name" value="CHORISMATE PYRUVATE-LYASE"/>
    <property type="match status" value="1"/>
</dbReference>
<sequence>MIVLKHPLSIDFSWQSSLSELSVPAALKPVLSDTGSLTERLKQKSADFKVVVLNEQPITAKLWGETAHDYICREVLLYCDEVVQVYAQSWISIPACEKGVEQLGDTPLGEVLFQNELWQRSELEMAEVESREELAQLLKRSDITRMPIFARRRIFSQSEAHVMVCEVFLPEVLDAA</sequence>
<organism evidence="4 5">
    <name type="scientific">Pseudoalteromonas phenolica</name>
    <dbReference type="NCBI Taxonomy" id="161398"/>
    <lineage>
        <taxon>Bacteria</taxon>
        <taxon>Pseudomonadati</taxon>
        <taxon>Pseudomonadota</taxon>
        <taxon>Gammaproteobacteria</taxon>
        <taxon>Alteromonadales</taxon>
        <taxon>Pseudoalteromonadaceae</taxon>
        <taxon>Pseudoalteromonas</taxon>
    </lineage>
</organism>
<dbReference type="Gene3D" id="3.40.1410.10">
    <property type="entry name" value="Chorismate lyase-like"/>
    <property type="match status" value="1"/>
</dbReference>
<dbReference type="Proteomes" id="UP000309186">
    <property type="component" value="Unassembled WGS sequence"/>
</dbReference>
<dbReference type="PANTHER" id="PTHR38683:SF1">
    <property type="entry name" value="CHORISMATE PYRUVATE-LYASE"/>
    <property type="match status" value="1"/>
</dbReference>
<proteinExistence type="predicted"/>
<keyword evidence="3" id="KW-0456">Lyase</keyword>